<feature type="transmembrane region" description="Helical" evidence="1">
    <location>
        <begin position="93"/>
        <end position="116"/>
    </location>
</feature>
<dbReference type="EMBL" id="BAABBV010000001">
    <property type="protein sequence ID" value="GAA4163352.1"/>
    <property type="molecule type" value="Genomic_DNA"/>
</dbReference>
<dbReference type="Proteomes" id="UP001415169">
    <property type="component" value="Unassembled WGS sequence"/>
</dbReference>
<keyword evidence="1" id="KW-0472">Membrane</keyword>
<feature type="transmembrane region" description="Helical" evidence="1">
    <location>
        <begin position="51"/>
        <end position="72"/>
    </location>
</feature>
<evidence type="ECO:0000313" key="3">
    <source>
        <dbReference type="Proteomes" id="UP001415169"/>
    </source>
</evidence>
<evidence type="ECO:0000313" key="2">
    <source>
        <dbReference type="EMBL" id="GAA4163352.1"/>
    </source>
</evidence>
<sequence>MPRQEIRGDAAKGVWKSAAVTGVQQADRPEAPARRRGAARVWDRLSLIPSVLYQLVAGGGVGLVGALGAMAFDGCGAGGDNTTACEIGVAAAGWYGMLALVGASILATLAIGIVFWVRGRLVWPIAAAGAVLATLTLLGEILIQDFAGRPR</sequence>
<organism evidence="2 3">
    <name type="scientific">Gryllotalpicola daejeonensis</name>
    <dbReference type="NCBI Taxonomy" id="993087"/>
    <lineage>
        <taxon>Bacteria</taxon>
        <taxon>Bacillati</taxon>
        <taxon>Actinomycetota</taxon>
        <taxon>Actinomycetes</taxon>
        <taxon>Micrococcales</taxon>
        <taxon>Microbacteriaceae</taxon>
        <taxon>Gryllotalpicola</taxon>
    </lineage>
</organism>
<gene>
    <name evidence="2" type="ORF">GCM10022286_23700</name>
</gene>
<feature type="transmembrane region" description="Helical" evidence="1">
    <location>
        <begin position="122"/>
        <end position="143"/>
    </location>
</feature>
<keyword evidence="3" id="KW-1185">Reference proteome</keyword>
<comment type="caution">
    <text evidence="2">The sequence shown here is derived from an EMBL/GenBank/DDBJ whole genome shotgun (WGS) entry which is preliminary data.</text>
</comment>
<reference evidence="2" key="1">
    <citation type="journal article" date="2014" name="Int. J. Syst. Evol. Microbiol.">
        <title>Complete genome of a new Firmicutes species belonging to the dominant human colonic microbiota ('Ruminococcus bicirculans') reveals two chromosomes and a selective capacity to utilize plant glucans.</title>
        <authorList>
            <consortium name="NISC Comparative Sequencing Program"/>
            <person name="Wegmann U."/>
            <person name="Louis P."/>
            <person name="Goesmann A."/>
            <person name="Henrissat B."/>
            <person name="Duncan S.H."/>
            <person name="Flint H.J."/>
        </authorList>
    </citation>
    <scope>NUCLEOTIDE SEQUENCE</scope>
    <source>
        <strain evidence="2">JCM 17590</strain>
    </source>
</reference>
<reference evidence="2" key="2">
    <citation type="submission" date="2023-12" db="EMBL/GenBank/DDBJ databases">
        <authorList>
            <person name="Sun Q."/>
            <person name="Inoue M."/>
        </authorList>
    </citation>
    <scope>NUCLEOTIDE SEQUENCE</scope>
    <source>
        <strain evidence="2">JCM 17590</strain>
    </source>
</reference>
<protein>
    <submittedName>
        <fullName evidence="2">Uncharacterized protein</fullName>
    </submittedName>
</protein>
<keyword evidence="1" id="KW-0812">Transmembrane</keyword>
<name>A0ABP7ZLP7_9MICO</name>
<proteinExistence type="predicted"/>
<keyword evidence="1" id="KW-1133">Transmembrane helix</keyword>
<accession>A0ABP7ZLP7</accession>
<evidence type="ECO:0000256" key="1">
    <source>
        <dbReference type="SAM" id="Phobius"/>
    </source>
</evidence>